<dbReference type="Pfam" id="PF03547">
    <property type="entry name" value="Mem_trans"/>
    <property type="match status" value="1"/>
</dbReference>
<dbReference type="AlphaFoldDB" id="A0A0B9G8Y4"/>
<comment type="similarity">
    <text evidence="2">Belongs to the auxin efflux carrier (TC 2.A.69) family.</text>
</comment>
<accession>A0A0B9G8Y4</accession>
<feature type="transmembrane region" description="Helical" evidence="8">
    <location>
        <begin position="234"/>
        <end position="256"/>
    </location>
</feature>
<feature type="transmembrane region" description="Helical" evidence="8">
    <location>
        <begin position="262"/>
        <end position="280"/>
    </location>
</feature>
<sequence>MTELLAQLHYSFSITGPIFLMLGLGIYLKRIGMLTEDFIETGSKLVFNLTLPAMLFLSVARANISEIGNPDLLLFALAANILTYLLFELVASRAITQKKDRGVVVQGAFRANTGIIGLAYASNAFGETGLALGSLYVAVITVAYNVLAVITLSRSNPNLPSLNAGFLLRSIIKNPLIISILCALPFSLLAVPLPELITKSGGYFAGMTLPLALLCTGASLDFNQLRQEPANTQFASVGKLLISPLIITLGGIAIGFRELELGLIFLMSAAPTAAASYVMARNMGGNAYLAANIIAVTTLGSIFTSSLGITLLRTFKLVN</sequence>
<evidence type="ECO:0000256" key="5">
    <source>
        <dbReference type="ARBA" id="ARBA00022692"/>
    </source>
</evidence>
<feature type="transmembrane region" description="Helical" evidence="8">
    <location>
        <begin position="41"/>
        <end position="60"/>
    </location>
</feature>
<evidence type="ECO:0000313" key="9">
    <source>
        <dbReference type="EMBL" id="KHT65148.1"/>
    </source>
</evidence>
<keyword evidence="3" id="KW-0813">Transport</keyword>
<feature type="transmembrane region" description="Helical" evidence="8">
    <location>
        <begin position="128"/>
        <end position="150"/>
    </location>
</feature>
<dbReference type="InterPro" id="IPR004776">
    <property type="entry name" value="Mem_transp_PIN-like"/>
</dbReference>
<evidence type="ECO:0000256" key="1">
    <source>
        <dbReference type="ARBA" id="ARBA00004651"/>
    </source>
</evidence>
<gene>
    <name evidence="9" type="ORF">RJ45_02705</name>
</gene>
<organism evidence="9 10">
    <name type="scientific">Photobacterium gaetbulicola</name>
    <dbReference type="NCBI Taxonomy" id="1295392"/>
    <lineage>
        <taxon>Bacteria</taxon>
        <taxon>Pseudomonadati</taxon>
        <taxon>Pseudomonadota</taxon>
        <taxon>Gammaproteobacteria</taxon>
        <taxon>Vibrionales</taxon>
        <taxon>Vibrionaceae</taxon>
        <taxon>Photobacterium</taxon>
    </lineage>
</organism>
<comment type="subcellular location">
    <subcellularLocation>
        <location evidence="1">Cell membrane</location>
        <topology evidence="1">Multi-pass membrane protein</topology>
    </subcellularLocation>
</comment>
<evidence type="ECO:0000256" key="8">
    <source>
        <dbReference type="SAM" id="Phobius"/>
    </source>
</evidence>
<dbReference type="GO" id="GO:0005886">
    <property type="term" value="C:plasma membrane"/>
    <property type="evidence" value="ECO:0007669"/>
    <property type="project" value="UniProtKB-SubCell"/>
</dbReference>
<dbReference type="PANTHER" id="PTHR36838:SF4">
    <property type="entry name" value="AUXIN EFFLUX CARRIER FAMILY PROTEIN"/>
    <property type="match status" value="1"/>
</dbReference>
<dbReference type="EMBL" id="JWLZ01000023">
    <property type="protein sequence ID" value="KHT65148.1"/>
    <property type="molecule type" value="Genomic_DNA"/>
</dbReference>
<dbReference type="GO" id="GO:0055085">
    <property type="term" value="P:transmembrane transport"/>
    <property type="evidence" value="ECO:0007669"/>
    <property type="project" value="InterPro"/>
</dbReference>
<feature type="transmembrane region" description="Helical" evidence="8">
    <location>
        <begin position="287"/>
        <end position="312"/>
    </location>
</feature>
<dbReference type="RefSeq" id="WP_039457648.1">
    <property type="nucleotide sequence ID" value="NZ_JWLZ01000023.1"/>
</dbReference>
<evidence type="ECO:0000256" key="4">
    <source>
        <dbReference type="ARBA" id="ARBA00022475"/>
    </source>
</evidence>
<name>A0A0B9G8Y4_9GAMM</name>
<proteinExistence type="inferred from homology"/>
<dbReference type="Proteomes" id="UP000031278">
    <property type="component" value="Unassembled WGS sequence"/>
</dbReference>
<feature type="transmembrane region" description="Helical" evidence="8">
    <location>
        <begin position="203"/>
        <end position="222"/>
    </location>
</feature>
<feature type="transmembrane region" description="Helical" evidence="8">
    <location>
        <begin position="72"/>
        <end position="91"/>
    </location>
</feature>
<evidence type="ECO:0000256" key="3">
    <source>
        <dbReference type="ARBA" id="ARBA00022448"/>
    </source>
</evidence>
<evidence type="ECO:0000256" key="2">
    <source>
        <dbReference type="ARBA" id="ARBA00010145"/>
    </source>
</evidence>
<keyword evidence="5 8" id="KW-0812">Transmembrane</keyword>
<keyword evidence="6 8" id="KW-1133">Transmembrane helix</keyword>
<keyword evidence="7 8" id="KW-0472">Membrane</keyword>
<dbReference type="Gene3D" id="1.20.1530.20">
    <property type="match status" value="1"/>
</dbReference>
<evidence type="ECO:0000313" key="10">
    <source>
        <dbReference type="Proteomes" id="UP000031278"/>
    </source>
</evidence>
<dbReference type="PANTHER" id="PTHR36838">
    <property type="entry name" value="AUXIN EFFLUX CARRIER FAMILY PROTEIN"/>
    <property type="match status" value="1"/>
</dbReference>
<feature type="transmembrane region" description="Helical" evidence="8">
    <location>
        <begin position="171"/>
        <end position="191"/>
    </location>
</feature>
<reference evidence="9 10" key="1">
    <citation type="submission" date="2014-12" db="EMBL/GenBank/DDBJ databases">
        <title>Genome sequencing of Photobacterium gaetbulicola AD005a.</title>
        <authorList>
            <person name="Adrian T.G.S."/>
            <person name="Chan K.G."/>
        </authorList>
    </citation>
    <scope>NUCLEOTIDE SEQUENCE [LARGE SCALE GENOMIC DNA]</scope>
    <source>
        <strain evidence="9 10">AD005a</strain>
    </source>
</reference>
<evidence type="ECO:0000256" key="7">
    <source>
        <dbReference type="ARBA" id="ARBA00023136"/>
    </source>
</evidence>
<keyword evidence="4" id="KW-1003">Cell membrane</keyword>
<dbReference type="InterPro" id="IPR038770">
    <property type="entry name" value="Na+/solute_symporter_sf"/>
</dbReference>
<evidence type="ECO:0000256" key="6">
    <source>
        <dbReference type="ARBA" id="ARBA00022989"/>
    </source>
</evidence>
<protein>
    <submittedName>
        <fullName evidence="9">Transporter</fullName>
    </submittedName>
</protein>
<feature type="transmembrane region" description="Helical" evidence="8">
    <location>
        <begin position="12"/>
        <end position="29"/>
    </location>
</feature>
<comment type="caution">
    <text evidence="9">The sequence shown here is derived from an EMBL/GenBank/DDBJ whole genome shotgun (WGS) entry which is preliminary data.</text>
</comment>